<keyword evidence="1" id="KW-1133">Transmembrane helix</keyword>
<reference evidence="2" key="1">
    <citation type="submission" date="2020-07" db="EMBL/GenBank/DDBJ databases">
        <title>Huge and variable diversity of episymbiotic CPR bacteria and DPANN archaea in groundwater ecosystems.</title>
        <authorList>
            <person name="He C.Y."/>
            <person name="Keren R."/>
            <person name="Whittaker M."/>
            <person name="Farag I.F."/>
            <person name="Doudna J."/>
            <person name="Cate J.H.D."/>
            <person name="Banfield J.F."/>
        </authorList>
    </citation>
    <scope>NUCLEOTIDE SEQUENCE</scope>
    <source>
        <strain evidence="2">NC_groundwater_1296_Ag_S-0.2um_52_80</strain>
    </source>
</reference>
<evidence type="ECO:0000256" key="1">
    <source>
        <dbReference type="SAM" id="Phobius"/>
    </source>
</evidence>
<dbReference type="AlphaFoldDB" id="A0A8T3YKZ0"/>
<comment type="caution">
    <text evidence="2">The sequence shown here is derived from an EMBL/GenBank/DDBJ whole genome shotgun (WGS) entry which is preliminary data.</text>
</comment>
<dbReference type="Proteomes" id="UP000732298">
    <property type="component" value="Unassembled WGS sequence"/>
</dbReference>
<sequence length="155" mass="17185">MGRLVHFRVAGRDVHIVKLVGAFIIFGAALMFVQSSSQMFDSWDIMKYYDSCVLGISSNQTPDYYKSQFGFCAGILREATGIVVRPDHPFLTLRQFSVGLLAPMASLLFWLAVLFLGYLLYRSDRVYLPIGGSFGSSGVAPFSGPVRKFAPKGRK</sequence>
<evidence type="ECO:0000313" key="2">
    <source>
        <dbReference type="EMBL" id="MBI4210462.1"/>
    </source>
</evidence>
<organism evidence="2 3">
    <name type="scientific">Candidatus Iainarchaeum sp</name>
    <dbReference type="NCBI Taxonomy" id="3101447"/>
    <lineage>
        <taxon>Archaea</taxon>
        <taxon>Candidatus Iainarchaeota</taxon>
        <taxon>Candidatus Iainarchaeia</taxon>
        <taxon>Candidatus Iainarchaeales</taxon>
        <taxon>Candidatus Iainarchaeaceae</taxon>
        <taxon>Candidatus Iainarchaeum</taxon>
    </lineage>
</organism>
<dbReference type="EMBL" id="JACQPB010000034">
    <property type="protein sequence ID" value="MBI4210462.1"/>
    <property type="molecule type" value="Genomic_DNA"/>
</dbReference>
<feature type="transmembrane region" description="Helical" evidence="1">
    <location>
        <begin position="98"/>
        <end position="120"/>
    </location>
</feature>
<keyword evidence="1" id="KW-0812">Transmembrane</keyword>
<keyword evidence="1" id="KW-0472">Membrane</keyword>
<accession>A0A8T3YKZ0</accession>
<protein>
    <submittedName>
        <fullName evidence="2">Uncharacterized protein</fullName>
    </submittedName>
</protein>
<proteinExistence type="predicted"/>
<name>A0A8T3YKZ0_9ARCH</name>
<evidence type="ECO:0000313" key="3">
    <source>
        <dbReference type="Proteomes" id="UP000732298"/>
    </source>
</evidence>
<gene>
    <name evidence="2" type="ORF">HY544_03085</name>
</gene>
<feature type="transmembrane region" description="Helical" evidence="1">
    <location>
        <begin position="15"/>
        <end position="33"/>
    </location>
</feature>